<keyword evidence="1" id="KW-0812">Transmembrane</keyword>
<feature type="transmembrane region" description="Helical" evidence="1">
    <location>
        <begin position="20"/>
        <end position="45"/>
    </location>
</feature>
<accession>A0A1G2T5S9</accession>
<evidence type="ECO:0008006" key="4">
    <source>
        <dbReference type="Google" id="ProtNLM"/>
    </source>
</evidence>
<evidence type="ECO:0000313" key="2">
    <source>
        <dbReference type="EMBL" id="OHA92630.1"/>
    </source>
</evidence>
<gene>
    <name evidence="2" type="ORF">A2W58_00545</name>
</gene>
<keyword evidence="1" id="KW-0472">Membrane</keyword>
<evidence type="ECO:0000256" key="1">
    <source>
        <dbReference type="SAM" id="Phobius"/>
    </source>
</evidence>
<dbReference type="AlphaFoldDB" id="A0A1G2T5S9"/>
<dbReference type="Proteomes" id="UP000179264">
    <property type="component" value="Unassembled WGS sequence"/>
</dbReference>
<evidence type="ECO:0000313" key="3">
    <source>
        <dbReference type="Proteomes" id="UP000179264"/>
    </source>
</evidence>
<comment type="caution">
    <text evidence="2">The sequence shown here is derived from an EMBL/GenBank/DDBJ whole genome shotgun (WGS) entry which is preliminary data.</text>
</comment>
<reference evidence="2 3" key="1">
    <citation type="journal article" date="2016" name="Nat. Commun.">
        <title>Thousands of microbial genomes shed light on interconnected biogeochemical processes in an aquifer system.</title>
        <authorList>
            <person name="Anantharaman K."/>
            <person name="Brown C.T."/>
            <person name="Hug L.A."/>
            <person name="Sharon I."/>
            <person name="Castelle C.J."/>
            <person name="Probst A.J."/>
            <person name="Thomas B.C."/>
            <person name="Singh A."/>
            <person name="Wilkins M.J."/>
            <person name="Karaoz U."/>
            <person name="Brodie E.L."/>
            <person name="Williams K.H."/>
            <person name="Hubbard S.S."/>
            <person name="Banfield J.F."/>
        </authorList>
    </citation>
    <scope>NUCLEOTIDE SEQUENCE [LARGE SCALE GENOMIC DNA]</scope>
</reference>
<organism evidence="2 3">
    <name type="scientific">Candidatus Zambryskibacteria bacterium RIFCSPHIGHO2_02_38_10.5</name>
    <dbReference type="NCBI Taxonomy" id="1802742"/>
    <lineage>
        <taxon>Bacteria</taxon>
        <taxon>Candidatus Zambryskiibacteriota</taxon>
    </lineage>
</organism>
<proteinExistence type="predicted"/>
<keyword evidence="1" id="KW-1133">Transmembrane helix</keyword>
<protein>
    <recommendedName>
        <fullName evidence="4">RiboL-PSP-HEPN domain-containing protein</fullName>
    </recommendedName>
</protein>
<feature type="transmembrane region" description="Helical" evidence="1">
    <location>
        <begin position="65"/>
        <end position="91"/>
    </location>
</feature>
<name>A0A1G2T5S9_9BACT</name>
<dbReference type="EMBL" id="MHVL01000043">
    <property type="protein sequence ID" value="OHA92630.1"/>
    <property type="molecule type" value="Genomic_DNA"/>
</dbReference>
<sequence>MPPKKEPEVKVSFFAHPDPFVEIIFIIFSILVAIYLINGIISLFTVESLSSVWLTNIMWRVIDFFILYFWIFQILSMVISATCILGIVVFLRKLWFMRANAHKLLYPQALPTTMDVNPEWQRILDHIESTNENDWRQAIMEADIMLSGILDKMNLPGETIGDKLKAVDRSDFRTIQNAWEAHKIRNQVAHEGAGFILIQREVRRVIGLYRSIFEEFKLI</sequence>